<comment type="pathway">
    <text evidence="1">Amine and polyamine biosynthesis; creatine biosynthesis; creatine from L-arginine and glycine: step 1/2.</text>
</comment>
<comment type="similarity">
    <text evidence="2">Belongs to the amidinotransferase family.</text>
</comment>
<dbReference type="Gene3D" id="3.75.10.10">
    <property type="entry name" value="L-arginine/glycine Amidinotransferase, Chain A"/>
    <property type="match status" value="1"/>
</dbReference>
<sequence length="372" mass="43078">MLLRRVNTSRLKAAASRGFASSRTPIINSHNEWDPLEEVIVGRVEGATIPEWHVAGKAVWPDKHWDMYKTKAGKPFPKNLMEGAPRSLTTWLKYSKARARSQLYAAMPRDVLIVFGNEIVEAPMAWRSRYFEFRPYRKLIKEYFQKGGKWTAAPKPQMSDELYNENWQAESGVFNSVITEFEPTFDAAEFTRMGRDIFTQQSQVTNKFGIEWVRRHLGDDYRVHILDFQDRNAMHIDGTFVPLMPGKLLANPFRPCITGRPVKTYSYKNKDYEYCLPEMFKGWEVFVAPEPELSKDHPLFFTSPWTATCNVLVLRPGTVIVEAHEKKAQQCFKDWGFEVIPVPFRNFMPFGGSFHCATCDVRRTGTLQSYFD</sequence>
<dbReference type="Pfam" id="PF02274">
    <property type="entry name" value="ADI"/>
    <property type="match status" value="1"/>
</dbReference>
<dbReference type="GO" id="GO:0005758">
    <property type="term" value="C:mitochondrial intermembrane space"/>
    <property type="evidence" value="ECO:0007669"/>
    <property type="project" value="TreeGrafter"/>
</dbReference>
<evidence type="ECO:0000256" key="6">
    <source>
        <dbReference type="ARBA" id="ARBA00031403"/>
    </source>
</evidence>
<evidence type="ECO:0000313" key="9">
    <source>
        <dbReference type="EMBL" id="KUF95565.1"/>
    </source>
</evidence>
<evidence type="ECO:0000256" key="8">
    <source>
        <dbReference type="PIRSR" id="PIRSR633195-1"/>
    </source>
</evidence>
<dbReference type="Proteomes" id="UP000054636">
    <property type="component" value="Unassembled WGS sequence"/>
</dbReference>
<dbReference type="InterPro" id="IPR033195">
    <property type="entry name" value="AmidinoTrfase"/>
</dbReference>
<name>A0A0W8DGS7_PHYNI</name>
<organism evidence="9 10">
    <name type="scientific">Phytophthora nicotianae</name>
    <name type="common">Potato buckeye rot agent</name>
    <name type="synonym">Phytophthora parasitica</name>
    <dbReference type="NCBI Taxonomy" id="4792"/>
    <lineage>
        <taxon>Eukaryota</taxon>
        <taxon>Sar</taxon>
        <taxon>Stramenopiles</taxon>
        <taxon>Oomycota</taxon>
        <taxon>Peronosporomycetes</taxon>
        <taxon>Peronosporales</taxon>
        <taxon>Peronosporaceae</taxon>
        <taxon>Phytophthora</taxon>
    </lineage>
</organism>
<evidence type="ECO:0000256" key="2">
    <source>
        <dbReference type="ARBA" id="ARBA00006943"/>
    </source>
</evidence>
<evidence type="ECO:0000256" key="4">
    <source>
        <dbReference type="ARBA" id="ARBA00016069"/>
    </source>
</evidence>
<evidence type="ECO:0000256" key="5">
    <source>
        <dbReference type="ARBA" id="ARBA00022679"/>
    </source>
</evidence>
<dbReference type="CDD" id="cd21136">
    <property type="entry name" value="amidinotransferase_AGAT-like"/>
    <property type="match status" value="1"/>
</dbReference>
<keyword evidence="5" id="KW-0808">Transferase</keyword>
<gene>
    <name evidence="9" type="ORF">AM588_10006191</name>
</gene>
<reference evidence="9 10" key="1">
    <citation type="submission" date="2015-11" db="EMBL/GenBank/DDBJ databases">
        <title>Genomes and virulence difference between two physiological races of Phytophthora nicotianae.</title>
        <authorList>
            <person name="Liu H."/>
            <person name="Ma X."/>
            <person name="Yu H."/>
            <person name="Fang D."/>
            <person name="Li Y."/>
            <person name="Wang X."/>
            <person name="Wang W."/>
            <person name="Dong Y."/>
            <person name="Xiao B."/>
        </authorList>
    </citation>
    <scope>NUCLEOTIDE SEQUENCE [LARGE SCALE GENOMIC DNA]</scope>
    <source>
        <strain evidence="10">race 1</strain>
    </source>
</reference>
<dbReference type="PANTHER" id="PTHR10488">
    <property type="entry name" value="GLYCINE AMIDINOTRANSFERASE, MITOCHONDRIAL"/>
    <property type="match status" value="1"/>
</dbReference>
<dbReference type="PANTHER" id="PTHR10488:SF1">
    <property type="entry name" value="GLYCINE AMIDINOTRANSFERASE, MITOCHONDRIAL"/>
    <property type="match status" value="1"/>
</dbReference>
<dbReference type="EMBL" id="LNFP01000219">
    <property type="protein sequence ID" value="KUF95565.1"/>
    <property type="molecule type" value="Genomic_DNA"/>
</dbReference>
<dbReference type="GO" id="GO:0006601">
    <property type="term" value="P:creatine biosynthetic process"/>
    <property type="evidence" value="ECO:0007669"/>
    <property type="project" value="UniProtKB-UniPathway"/>
</dbReference>
<dbReference type="EC" id="2.1.4.1" evidence="3"/>
<dbReference type="GO" id="GO:0015068">
    <property type="term" value="F:glycine amidinotransferase activity"/>
    <property type="evidence" value="ECO:0007669"/>
    <property type="project" value="UniProtKB-EC"/>
</dbReference>
<dbReference type="UniPathway" id="UPA00104">
    <property type="reaction ID" value="UER00579"/>
</dbReference>
<proteinExistence type="inferred from homology"/>
<evidence type="ECO:0000313" key="10">
    <source>
        <dbReference type="Proteomes" id="UP000054636"/>
    </source>
</evidence>
<dbReference type="SUPFAM" id="SSF55909">
    <property type="entry name" value="Pentein"/>
    <property type="match status" value="1"/>
</dbReference>
<dbReference type="AlphaFoldDB" id="A0A0W8DGS7"/>
<protein>
    <recommendedName>
        <fullName evidence="4">Glycine amidinotransferase, mitochondrial</fullName>
        <ecNumber evidence="3">2.1.4.1</ecNumber>
    </recommendedName>
    <alternativeName>
        <fullName evidence="6">L-arginine:glycine amidinotransferase</fullName>
    </alternativeName>
    <alternativeName>
        <fullName evidence="7">Transamidinase</fullName>
    </alternativeName>
</protein>
<feature type="active site" evidence="8">
    <location>
        <position position="186"/>
    </location>
</feature>
<evidence type="ECO:0000256" key="1">
    <source>
        <dbReference type="ARBA" id="ARBA00004858"/>
    </source>
</evidence>
<evidence type="ECO:0000256" key="3">
    <source>
        <dbReference type="ARBA" id="ARBA00012351"/>
    </source>
</evidence>
<feature type="active site" description="Amidino-cysteine intermediate" evidence="8">
    <location>
        <position position="356"/>
    </location>
</feature>
<accession>A0A0W8DGS7</accession>
<evidence type="ECO:0000256" key="7">
    <source>
        <dbReference type="ARBA" id="ARBA00033346"/>
    </source>
</evidence>
<comment type="caution">
    <text evidence="9">The sequence shown here is derived from an EMBL/GenBank/DDBJ whole genome shotgun (WGS) entry which is preliminary data.</text>
</comment>
<feature type="active site" evidence="8">
    <location>
        <position position="235"/>
    </location>
</feature>